<feature type="transmembrane region" description="Helical" evidence="9">
    <location>
        <begin position="6"/>
        <end position="28"/>
    </location>
</feature>
<gene>
    <name evidence="9" type="primary">hppA</name>
    <name evidence="10" type="ORF">L3V18_15740</name>
</gene>
<keyword evidence="10" id="KW-0378">Hydrolase</keyword>
<dbReference type="RefSeq" id="WP_237056150.1">
    <property type="nucleotide sequence ID" value="NZ_JAKJPO010000013.1"/>
</dbReference>
<evidence type="ECO:0000256" key="1">
    <source>
        <dbReference type="ARBA" id="ARBA00004127"/>
    </source>
</evidence>
<protein>
    <recommendedName>
        <fullName evidence="9">K(+)-insensitive pyrophosphate-energized proton pump</fullName>
        <ecNumber evidence="9">7.1.3.1</ecNumber>
    </recommendedName>
    <alternativeName>
        <fullName evidence="9">Membrane-bound proton-translocating pyrophosphatase</fullName>
    </alternativeName>
    <alternativeName>
        <fullName evidence="9">Pyrophosphate-energized inorganic pyrophosphatase</fullName>
        <shortName evidence="9">H(+)-PPase</shortName>
    </alternativeName>
</protein>
<keyword evidence="5 9" id="KW-1278">Translocase</keyword>
<proteinExistence type="inferred from homology"/>
<dbReference type="EC" id="7.1.3.1" evidence="9"/>
<accession>A0ABS9HWF2</accession>
<evidence type="ECO:0000256" key="7">
    <source>
        <dbReference type="ARBA" id="ARBA00023065"/>
    </source>
</evidence>
<feature type="transmembrane region" description="Helical" evidence="9">
    <location>
        <begin position="57"/>
        <end position="75"/>
    </location>
</feature>
<dbReference type="EMBL" id="JAKJPO010000013">
    <property type="protein sequence ID" value="MCF7223229.1"/>
    <property type="molecule type" value="Genomic_DNA"/>
</dbReference>
<evidence type="ECO:0000256" key="4">
    <source>
        <dbReference type="ARBA" id="ARBA00022842"/>
    </source>
</evidence>
<dbReference type="NCBIfam" id="NF001953">
    <property type="entry name" value="PRK00733.2-1"/>
    <property type="match status" value="1"/>
</dbReference>
<comment type="caution">
    <text evidence="10">The sequence shown here is derived from an EMBL/GenBank/DDBJ whole genome shotgun (WGS) entry which is preliminary data.</text>
</comment>
<evidence type="ECO:0000313" key="10">
    <source>
        <dbReference type="EMBL" id="MCF7223229.1"/>
    </source>
</evidence>
<evidence type="ECO:0000256" key="3">
    <source>
        <dbReference type="ARBA" id="ARBA00022692"/>
    </source>
</evidence>
<sequence>MLEQYGLTMALVCAVIAILYGIISARWIGAQPAGNERMQQIAAAIQEGARAYLNRQYLTIAIAGAALFLVIGLFLNWHTAIGFLIGAVLSGAAGYIGMNVSVRANVRTAEAARQGIGPAMDVAFRGGAITGMLVVGLGLLGVAGYWAVLNIGFKLPTEDVLHALVGVAFGSSLISIFARLGGGIFTKGADVGADLVGKVEAGIPEDDPRNPAVIADNVGDNVGDCAGMAADLFETYAVTVIATMLLGFLMVSEVGSNGVLYPLVLGGASIIASIIGAFFVKVKAGGSIMGALYKGVIVSAVLAAIAFYPITIELMADASHGAMNIYFCALIGLVLTGAIVWITEYYTGTQYGPVRHVASASTTGHGTNIIAGLGVSMKSTALPVIAVCAAIWTCHALGGLYGIAIAATAMLSMAGMIVALDAYGPITDNAGGIAEMAELPPEVRDVTDPLDAVGNTTKAVTKGYAIGSAALAALVLFADYTHNLSANNDGATLAFDLSDHVVLIGLLIGGLIPYLFGAMAMEAVGRAAGAVVEEVRRQFREIPGIMEGTGKPDYSKAVDMLTKSAIKEMIVPSLLPVAVPVVVGLLLGPKALGGLLIGTIVTGLFVAISMTTGGGAWDNAKKYIEDGNFGGKGSEAHKAAVTGDTVGDPYKDTAGPAINPLIKIINIVALLMVPLL</sequence>
<evidence type="ECO:0000256" key="6">
    <source>
        <dbReference type="ARBA" id="ARBA00022989"/>
    </source>
</evidence>
<evidence type="ECO:0000256" key="8">
    <source>
        <dbReference type="ARBA" id="ARBA00023136"/>
    </source>
</evidence>
<feature type="transmembrane region" description="Helical" evidence="9">
    <location>
        <begin position="398"/>
        <end position="420"/>
    </location>
</feature>
<comment type="function">
    <text evidence="9">Proton pump that utilizes the energy of pyrophosphate hydrolysis as the driving force for proton movement across the membrane. Generates a proton motive force.</text>
</comment>
<feature type="site" description="Determinant of potassium independence" evidence="9">
    <location>
        <position position="458"/>
    </location>
</feature>
<keyword evidence="4 9" id="KW-0460">Magnesium</keyword>
<dbReference type="HAMAP" id="MF_01129">
    <property type="entry name" value="PPase_energized_pump"/>
    <property type="match status" value="1"/>
</dbReference>
<comment type="cofactor">
    <cofactor evidence="9">
        <name>Mg(2+)</name>
        <dbReference type="ChEBI" id="CHEBI:18420"/>
    </cofactor>
</comment>
<comment type="catalytic activity">
    <reaction evidence="9">
        <text>diphosphate + H2O + H(+)(in) = 2 phosphate + 2 H(+)(out)</text>
        <dbReference type="Rhea" id="RHEA:13973"/>
        <dbReference type="ChEBI" id="CHEBI:15377"/>
        <dbReference type="ChEBI" id="CHEBI:15378"/>
        <dbReference type="ChEBI" id="CHEBI:33019"/>
        <dbReference type="ChEBI" id="CHEBI:43474"/>
        <dbReference type="EC" id="7.1.3.1"/>
    </reaction>
</comment>
<feature type="transmembrane region" description="Helical" evidence="9">
    <location>
        <begin position="236"/>
        <end position="254"/>
    </location>
</feature>
<feature type="transmembrane region" description="Helical" evidence="9">
    <location>
        <begin position="260"/>
        <end position="280"/>
    </location>
</feature>
<dbReference type="GO" id="GO:0004427">
    <property type="term" value="F:inorganic diphosphate phosphatase activity"/>
    <property type="evidence" value="ECO:0007669"/>
    <property type="project" value="UniProtKB-EC"/>
</dbReference>
<comment type="subcellular location">
    <subcellularLocation>
        <location evidence="9">Cell membrane</location>
        <topology evidence="9">Multi-pass membrane protein</topology>
    </subcellularLocation>
    <subcellularLocation>
        <location evidence="1">Endomembrane system</location>
        <topology evidence="1">Multi-pass membrane protein</topology>
    </subcellularLocation>
</comment>
<keyword evidence="9" id="KW-1003">Cell membrane</keyword>
<feature type="transmembrane region" description="Helical" evidence="9">
    <location>
        <begin position="500"/>
        <end position="517"/>
    </location>
</feature>
<dbReference type="PIRSF" id="PIRSF001265">
    <property type="entry name" value="H+-PPase"/>
    <property type="match status" value="1"/>
</dbReference>
<keyword evidence="3 9" id="KW-0812">Transmembrane</keyword>
<dbReference type="PANTHER" id="PTHR31998">
    <property type="entry name" value="K(+)-INSENSITIVE PYROPHOSPHATE-ENERGIZED PROTON PUMP"/>
    <property type="match status" value="1"/>
</dbReference>
<feature type="transmembrane region" description="Helical" evidence="9">
    <location>
        <begin position="160"/>
        <end position="178"/>
    </location>
</feature>
<feature type="transmembrane region" description="Helical" evidence="9">
    <location>
        <begin position="368"/>
        <end position="392"/>
    </location>
</feature>
<feature type="transmembrane region" description="Helical" evidence="9">
    <location>
        <begin position="292"/>
        <end position="312"/>
    </location>
</feature>
<dbReference type="Pfam" id="PF03030">
    <property type="entry name" value="H_PPase"/>
    <property type="match status" value="1"/>
</dbReference>
<feature type="transmembrane region" description="Helical" evidence="9">
    <location>
        <begin position="569"/>
        <end position="588"/>
    </location>
</feature>
<dbReference type="NCBIfam" id="NF001951">
    <property type="entry name" value="PRK00733.1-2"/>
    <property type="match status" value="1"/>
</dbReference>
<dbReference type="Proteomes" id="UP001430796">
    <property type="component" value="Unassembled WGS sequence"/>
</dbReference>
<keyword evidence="7 9" id="KW-0406">Ion transport</keyword>
<comment type="caution">
    <text evidence="9">Lacks conserved residue(s) required for the propagation of feature annotation.</text>
</comment>
<feature type="transmembrane region" description="Helical" evidence="9">
    <location>
        <begin position="594"/>
        <end position="617"/>
    </location>
</feature>
<keyword evidence="6 9" id="KW-1133">Transmembrane helix</keyword>
<reference evidence="10 11" key="3">
    <citation type="submission" date="2022-01" db="EMBL/GenBank/DDBJ databases">
        <authorList>
            <person name="Zhou L.Y."/>
        </authorList>
    </citation>
    <scope>NUCLEOTIDE SEQUENCE [LARGE SCALE GENOMIC DNA]</scope>
    <source>
        <strain evidence="10 11">TLK-CK17</strain>
    </source>
</reference>
<feature type="transmembrane region" description="Helical" evidence="9">
    <location>
        <begin position="324"/>
        <end position="347"/>
    </location>
</feature>
<evidence type="ECO:0000256" key="5">
    <source>
        <dbReference type="ARBA" id="ARBA00022967"/>
    </source>
</evidence>
<name>A0ABS9HWF2_9GAMM</name>
<reference evidence="10 11" key="2">
    <citation type="submission" date="2022-01" db="EMBL/GenBank/DDBJ databases">
        <title>Lysobacter chinensis sp. nov., a bacterium isolated from cow dung compost.</title>
        <authorList>
            <person name="Liu Y."/>
        </authorList>
    </citation>
    <scope>NUCLEOTIDE SEQUENCE [LARGE SCALE GENOMIC DNA]</scope>
    <source>
        <strain evidence="10 11">TLK-CK17</strain>
    </source>
</reference>
<dbReference type="InterPro" id="IPR004131">
    <property type="entry name" value="PPase-energised_H-pump"/>
</dbReference>
<evidence type="ECO:0000256" key="2">
    <source>
        <dbReference type="ARBA" id="ARBA00022448"/>
    </source>
</evidence>
<feature type="transmembrane region" description="Helical" evidence="9">
    <location>
        <begin position="463"/>
        <end position="480"/>
    </location>
</feature>
<keyword evidence="2 9" id="KW-0813">Transport</keyword>
<dbReference type="NCBIfam" id="TIGR01104">
    <property type="entry name" value="V_PPase"/>
    <property type="match status" value="1"/>
</dbReference>
<keyword evidence="8 9" id="KW-0472">Membrane</keyword>
<feature type="transmembrane region" description="Helical" evidence="9">
    <location>
        <begin position="81"/>
        <end position="102"/>
    </location>
</feature>
<keyword evidence="9" id="KW-0375">Hydrogen ion transport</keyword>
<feature type="transmembrane region" description="Helical" evidence="9">
    <location>
        <begin position="122"/>
        <end position="148"/>
    </location>
</feature>
<reference evidence="11" key="1">
    <citation type="submission" date="2022-01" db="EMBL/GenBank/DDBJ databases">
        <title>Lysobacter chinensis sp. nov., a bacterium isolated from cow dung compost.</title>
        <authorList>
            <person name="Zhou L.Y."/>
        </authorList>
    </citation>
    <scope>NUCLEOTIDE SEQUENCE [LARGE SCALE GENOMIC DNA]</scope>
    <source>
        <strain evidence="11">TLK-CK17</strain>
    </source>
</reference>
<comment type="similarity">
    <text evidence="9">Belongs to the H(+)-translocating pyrophosphatase (TC 3.A.10) family. K(+)-insensitive subfamily.</text>
</comment>
<organism evidence="10 11">
    <name type="scientific">Marilutibacter chinensis</name>
    <dbReference type="NCBI Taxonomy" id="2912247"/>
    <lineage>
        <taxon>Bacteria</taxon>
        <taxon>Pseudomonadati</taxon>
        <taxon>Pseudomonadota</taxon>
        <taxon>Gammaproteobacteria</taxon>
        <taxon>Lysobacterales</taxon>
        <taxon>Lysobacteraceae</taxon>
        <taxon>Marilutibacter</taxon>
    </lineage>
</organism>
<comment type="subunit">
    <text evidence="9">Homodimer.</text>
</comment>
<evidence type="ECO:0000313" key="11">
    <source>
        <dbReference type="Proteomes" id="UP001430796"/>
    </source>
</evidence>
<dbReference type="NCBIfam" id="NF001960">
    <property type="entry name" value="PRK00733.3-5"/>
    <property type="match status" value="1"/>
</dbReference>
<evidence type="ECO:0000256" key="9">
    <source>
        <dbReference type="HAMAP-Rule" id="MF_01129"/>
    </source>
</evidence>
<keyword evidence="11" id="KW-1185">Reference proteome</keyword>